<name>A0A4Y2KXY2_ARAVE</name>
<protein>
    <recommendedName>
        <fullName evidence="3">Tc1-like transposase DDE domain-containing protein</fullName>
    </recommendedName>
</protein>
<sequence>MEASFFYQDNDPKHTALNVCLWCVYNSPQNSKTPPKSPDLNPIEHICREMEVRVRKHDIKTKSELKTVMIAEWLNIDAEITKKVMKYIAKRLKAVVDAKGYPTKY</sequence>
<keyword evidence="2" id="KW-1185">Reference proteome</keyword>
<dbReference type="GO" id="GO:0003676">
    <property type="term" value="F:nucleic acid binding"/>
    <property type="evidence" value="ECO:0007669"/>
    <property type="project" value="InterPro"/>
</dbReference>
<dbReference type="Gene3D" id="3.30.420.10">
    <property type="entry name" value="Ribonuclease H-like superfamily/Ribonuclease H"/>
    <property type="match status" value="1"/>
</dbReference>
<dbReference type="Proteomes" id="UP000499080">
    <property type="component" value="Unassembled WGS sequence"/>
</dbReference>
<dbReference type="InterPro" id="IPR036397">
    <property type="entry name" value="RNaseH_sf"/>
</dbReference>
<comment type="caution">
    <text evidence="1">The sequence shown here is derived from an EMBL/GenBank/DDBJ whole genome shotgun (WGS) entry which is preliminary data.</text>
</comment>
<evidence type="ECO:0000313" key="2">
    <source>
        <dbReference type="Proteomes" id="UP000499080"/>
    </source>
</evidence>
<accession>A0A4Y2KXY2</accession>
<reference evidence="1 2" key="1">
    <citation type="journal article" date="2019" name="Sci. Rep.">
        <title>Orb-weaving spider Araneus ventricosus genome elucidates the spidroin gene catalogue.</title>
        <authorList>
            <person name="Kono N."/>
            <person name="Nakamura H."/>
            <person name="Ohtoshi R."/>
            <person name="Moran D.A.P."/>
            <person name="Shinohara A."/>
            <person name="Yoshida Y."/>
            <person name="Fujiwara M."/>
            <person name="Mori M."/>
            <person name="Tomita M."/>
            <person name="Arakawa K."/>
        </authorList>
    </citation>
    <scope>NUCLEOTIDE SEQUENCE [LARGE SCALE GENOMIC DNA]</scope>
</reference>
<dbReference type="AlphaFoldDB" id="A0A4Y2KXY2"/>
<proteinExistence type="predicted"/>
<organism evidence="1 2">
    <name type="scientific">Araneus ventricosus</name>
    <name type="common">Orbweaver spider</name>
    <name type="synonym">Epeira ventricosa</name>
    <dbReference type="NCBI Taxonomy" id="182803"/>
    <lineage>
        <taxon>Eukaryota</taxon>
        <taxon>Metazoa</taxon>
        <taxon>Ecdysozoa</taxon>
        <taxon>Arthropoda</taxon>
        <taxon>Chelicerata</taxon>
        <taxon>Arachnida</taxon>
        <taxon>Araneae</taxon>
        <taxon>Araneomorphae</taxon>
        <taxon>Entelegynae</taxon>
        <taxon>Araneoidea</taxon>
        <taxon>Araneidae</taxon>
        <taxon>Araneus</taxon>
    </lineage>
</organism>
<evidence type="ECO:0008006" key="3">
    <source>
        <dbReference type="Google" id="ProtNLM"/>
    </source>
</evidence>
<dbReference type="EMBL" id="BGPR01005146">
    <property type="protein sequence ID" value="GBN07284.1"/>
    <property type="molecule type" value="Genomic_DNA"/>
</dbReference>
<gene>
    <name evidence="1" type="ORF">AVEN_58117_1</name>
</gene>
<evidence type="ECO:0000313" key="1">
    <source>
        <dbReference type="EMBL" id="GBN07284.1"/>
    </source>
</evidence>